<comment type="caution">
    <text evidence="4">The sequence shown here is derived from an EMBL/GenBank/DDBJ whole genome shotgun (WGS) entry which is preliminary data.</text>
</comment>
<dbReference type="SUPFAM" id="SSF48208">
    <property type="entry name" value="Six-hairpin glycosidases"/>
    <property type="match status" value="1"/>
</dbReference>
<dbReference type="Pfam" id="PF14742">
    <property type="entry name" value="GDE_N_bis"/>
    <property type="match status" value="1"/>
</dbReference>
<dbReference type="InterPro" id="IPR032856">
    <property type="entry name" value="GDE_N_bis"/>
</dbReference>
<keyword evidence="5" id="KW-1185">Reference proteome</keyword>
<accession>A0ABR7RG97</accession>
<dbReference type="Gene3D" id="1.50.10.10">
    <property type="match status" value="1"/>
</dbReference>
<dbReference type="InterPro" id="IPR054491">
    <property type="entry name" value="MGH1-like_GH"/>
</dbReference>
<protein>
    <submittedName>
        <fullName evidence="4">Amylo-alpha-1,6-glucosidase</fullName>
    </submittedName>
</protein>
<dbReference type="InterPro" id="IPR008928">
    <property type="entry name" value="6-hairpin_glycosidase_sf"/>
</dbReference>
<feature type="region of interest" description="Disordered" evidence="1">
    <location>
        <begin position="1"/>
        <end position="39"/>
    </location>
</feature>
<dbReference type="InterPro" id="IPR012341">
    <property type="entry name" value="6hp_glycosidase-like_sf"/>
</dbReference>
<organism evidence="4 5">
    <name type="scientific">Teichococcus aerophilus</name>
    <dbReference type="NCBI Taxonomy" id="1224513"/>
    <lineage>
        <taxon>Bacteria</taxon>
        <taxon>Pseudomonadati</taxon>
        <taxon>Pseudomonadota</taxon>
        <taxon>Alphaproteobacteria</taxon>
        <taxon>Acetobacterales</taxon>
        <taxon>Roseomonadaceae</taxon>
        <taxon>Roseomonas</taxon>
    </lineage>
</organism>
<sequence>MLQEVGDNALQHTPKPSAEPAPAARTSLQERRPRTLKHGDSFGLFGRAGDLDGQSGSPEGLFHLDTRYLSRLRVKLNGSTPVLLGSALSADNTTLTCDLTNTDAKDLARGQLHLRRSKFIWNAACHERFAIRNFSDAPQKVRIDIAFGADFADLFEVRGRSRPARGTTHPSQLTTDSVTISYTGLDAATRHTALRFAPAPEKIGPHEAVYLRTLAPGEQQVFFLSIGVGERVEASPVAADRAFHTALRDTRRRERHARARAATVETSHEVFNDALRRATADLNMLLTDKKGGPYPYAGIPWFSTAFGRDALITAWQALWFDPSIALGVLNFLAETQADHEDASNDAEPGKILHEMRDGEMARLKEVPYGRYYGSVDSTPLFVMLAGAYLDRTGDIAALRRLWPNIEAALGWIEHSGDRDGDGFVEYQRRTPQGLVNQGWKDSGDSIFHADGTLAEGPIALVEMQAYVYAAWLSASRIVRAMDDHPKADSFQQRAETLREHFDAAFWDEELGTYVLALDGQKQPCRVRSSNAGHALFAGIAKPERARRLVGTLMNAASFSGWGIRTLAVGEARYNPMSYHNGSVWPHDNAMIAEGFARYGFEAEAARLLEGLFAAAEHLDLHRLPELFCGFPRRNGGGPTPYPVACAPQAWAAVAPLSLLASCLGLGFEPERGRVLFQRPVLPGFLERVVLRNLRVQDAQLDVGLGRVQSQVGMAVLERRGDIHAMMTS</sequence>
<name>A0ABR7RG97_9PROT</name>
<feature type="compositionally biased region" description="Basic and acidic residues" evidence="1">
    <location>
        <begin position="28"/>
        <end position="39"/>
    </location>
</feature>
<reference evidence="4 5" key="1">
    <citation type="journal article" date="2013" name="Int. J. Syst. Evol. Microbiol.">
        <title>Roseomonas aerophila sp. nov., isolated from air.</title>
        <authorList>
            <person name="Kim S.J."/>
            <person name="Weon H.Y."/>
            <person name="Ahn J.H."/>
            <person name="Hong S.B."/>
            <person name="Seok S.J."/>
            <person name="Whang K.S."/>
            <person name="Kwon S.W."/>
        </authorList>
    </citation>
    <scope>NUCLEOTIDE SEQUENCE [LARGE SCALE GENOMIC DNA]</scope>
    <source>
        <strain evidence="4 5">NBRC 108923</strain>
    </source>
</reference>
<dbReference type="Proteomes" id="UP000626026">
    <property type="component" value="Unassembled WGS sequence"/>
</dbReference>
<evidence type="ECO:0000256" key="1">
    <source>
        <dbReference type="SAM" id="MobiDB-lite"/>
    </source>
</evidence>
<evidence type="ECO:0000259" key="3">
    <source>
        <dbReference type="Pfam" id="PF22422"/>
    </source>
</evidence>
<dbReference type="EMBL" id="JACTVA010000002">
    <property type="protein sequence ID" value="MBC9205448.1"/>
    <property type="molecule type" value="Genomic_DNA"/>
</dbReference>
<feature type="domain" description="Putative glycogen debranching enzyme N-terminal" evidence="2">
    <location>
        <begin position="36"/>
        <end position="224"/>
    </location>
</feature>
<dbReference type="Pfam" id="PF22422">
    <property type="entry name" value="MGH1-like_GH"/>
    <property type="match status" value="1"/>
</dbReference>
<feature type="domain" description="Mannosylglycerate hydrolase MGH1-like glycoside hydrolase" evidence="3">
    <location>
        <begin position="309"/>
        <end position="617"/>
    </location>
</feature>
<gene>
    <name evidence="4" type="ORF">IBL26_01265</name>
</gene>
<evidence type="ECO:0000313" key="5">
    <source>
        <dbReference type="Proteomes" id="UP000626026"/>
    </source>
</evidence>
<evidence type="ECO:0000313" key="4">
    <source>
        <dbReference type="EMBL" id="MBC9205448.1"/>
    </source>
</evidence>
<evidence type="ECO:0000259" key="2">
    <source>
        <dbReference type="Pfam" id="PF14742"/>
    </source>
</evidence>
<proteinExistence type="predicted"/>